<reference evidence="1" key="1">
    <citation type="submission" date="2020-08" db="EMBL/GenBank/DDBJ databases">
        <title>Plant Genome Project.</title>
        <authorList>
            <person name="Zhang R.-G."/>
        </authorList>
    </citation>
    <scope>NUCLEOTIDE SEQUENCE</scope>
    <source>
        <strain evidence="1">WSP0</strain>
        <tissue evidence="1">Leaf</tissue>
    </source>
</reference>
<dbReference type="AlphaFoldDB" id="A0AAV6KYP7"/>
<sequence length="188" mass="21547">MLRFGADEGCFDRLEVNRRDLRVDNYWASYTQLRIEQYRFDHSLALWGIGAFRSILYLSVDMLPFPLNLTSLKLSTKSSCSKVSNLSRRQHKPVIVSQLYCPILLVSLFFFRSNQPPALSNLFLLQSVEGMKLVFVELDQATSDPEGSATRKIVKDADRLVSCLVNKVPLFQDADKLVLSLDFCWVIF</sequence>
<dbReference type="Proteomes" id="UP000823749">
    <property type="component" value="Chromosome 3"/>
</dbReference>
<organism evidence="1 2">
    <name type="scientific">Rhododendron griersonianum</name>
    <dbReference type="NCBI Taxonomy" id="479676"/>
    <lineage>
        <taxon>Eukaryota</taxon>
        <taxon>Viridiplantae</taxon>
        <taxon>Streptophyta</taxon>
        <taxon>Embryophyta</taxon>
        <taxon>Tracheophyta</taxon>
        <taxon>Spermatophyta</taxon>
        <taxon>Magnoliopsida</taxon>
        <taxon>eudicotyledons</taxon>
        <taxon>Gunneridae</taxon>
        <taxon>Pentapetalae</taxon>
        <taxon>asterids</taxon>
        <taxon>Ericales</taxon>
        <taxon>Ericaceae</taxon>
        <taxon>Ericoideae</taxon>
        <taxon>Rhodoreae</taxon>
        <taxon>Rhododendron</taxon>
    </lineage>
</organism>
<evidence type="ECO:0000313" key="1">
    <source>
        <dbReference type="EMBL" id="KAG5557565.1"/>
    </source>
</evidence>
<proteinExistence type="predicted"/>
<accession>A0AAV6KYP7</accession>
<gene>
    <name evidence="1" type="ORF">RHGRI_007717</name>
</gene>
<name>A0AAV6KYP7_9ERIC</name>
<evidence type="ECO:0000313" key="2">
    <source>
        <dbReference type="Proteomes" id="UP000823749"/>
    </source>
</evidence>
<keyword evidence="2" id="KW-1185">Reference proteome</keyword>
<protein>
    <submittedName>
        <fullName evidence="1">Uncharacterized protein</fullName>
    </submittedName>
</protein>
<comment type="caution">
    <text evidence="1">The sequence shown here is derived from an EMBL/GenBank/DDBJ whole genome shotgun (WGS) entry which is preliminary data.</text>
</comment>
<dbReference type="EMBL" id="JACTNZ010000003">
    <property type="protein sequence ID" value="KAG5557565.1"/>
    <property type="molecule type" value="Genomic_DNA"/>
</dbReference>